<feature type="region of interest" description="Disordered" evidence="1">
    <location>
        <begin position="141"/>
        <end position="174"/>
    </location>
</feature>
<proteinExistence type="predicted"/>
<reference evidence="2 3" key="1">
    <citation type="submission" date="2014-04" db="EMBL/GenBank/DDBJ databases">
        <authorList>
            <consortium name="DOE Joint Genome Institute"/>
            <person name="Kuo A."/>
            <person name="Zuccaro A."/>
            <person name="Kohler A."/>
            <person name="Nagy L.G."/>
            <person name="Floudas D."/>
            <person name="Copeland A."/>
            <person name="Barry K.W."/>
            <person name="Cichocki N."/>
            <person name="Veneault-Fourrey C."/>
            <person name="LaButti K."/>
            <person name="Lindquist E.A."/>
            <person name="Lipzen A."/>
            <person name="Lundell T."/>
            <person name="Morin E."/>
            <person name="Murat C."/>
            <person name="Sun H."/>
            <person name="Tunlid A."/>
            <person name="Henrissat B."/>
            <person name="Grigoriev I.V."/>
            <person name="Hibbett D.S."/>
            <person name="Martin F."/>
            <person name="Nordberg H.P."/>
            <person name="Cantor M.N."/>
            <person name="Hua S.X."/>
        </authorList>
    </citation>
    <scope>NUCLEOTIDE SEQUENCE [LARGE SCALE GENOMIC DNA]</scope>
    <source>
        <strain evidence="2 3">MAFF 305830</strain>
    </source>
</reference>
<protein>
    <submittedName>
        <fullName evidence="2">Uncharacterized protein</fullName>
    </submittedName>
</protein>
<accession>A0A0C2W7R1</accession>
<organism evidence="2 3">
    <name type="scientific">Serendipita vermifera MAFF 305830</name>
    <dbReference type="NCBI Taxonomy" id="933852"/>
    <lineage>
        <taxon>Eukaryota</taxon>
        <taxon>Fungi</taxon>
        <taxon>Dikarya</taxon>
        <taxon>Basidiomycota</taxon>
        <taxon>Agaricomycotina</taxon>
        <taxon>Agaricomycetes</taxon>
        <taxon>Sebacinales</taxon>
        <taxon>Serendipitaceae</taxon>
        <taxon>Serendipita</taxon>
    </lineage>
</organism>
<keyword evidence="3" id="KW-1185">Reference proteome</keyword>
<evidence type="ECO:0000313" key="2">
    <source>
        <dbReference type="EMBL" id="KIM22483.1"/>
    </source>
</evidence>
<dbReference type="EMBL" id="KN824355">
    <property type="protein sequence ID" value="KIM22483.1"/>
    <property type="molecule type" value="Genomic_DNA"/>
</dbReference>
<sequence length="219" mass="23581">MTRMYSPTRTLMPLLCVALSLFYAPLTTSRLATPIMFKDTITIHSKLILTATTFAILLPQGTNAYAIPEVAHLLPDQGYQLEKRERVRGEKRHEDWTPDCTTDEQTSSEAVSAIVAGHTSLEPVTVTVTVGLPNTTYTSALPATSGSAYGSPGGNGTLAEGSTSASPTRTGSSDIATSTVIPILASAQEAQRLNAAFQTLQESDACTRKPWPIIIYKWY</sequence>
<gene>
    <name evidence="2" type="ORF">M408DRAFT_284434</name>
</gene>
<dbReference type="HOGENOM" id="CLU_1262206_0_0_1"/>
<name>A0A0C2W7R1_SERVB</name>
<evidence type="ECO:0000256" key="1">
    <source>
        <dbReference type="SAM" id="MobiDB-lite"/>
    </source>
</evidence>
<dbReference type="Proteomes" id="UP000054097">
    <property type="component" value="Unassembled WGS sequence"/>
</dbReference>
<feature type="compositionally biased region" description="Polar residues" evidence="1">
    <location>
        <begin position="160"/>
        <end position="174"/>
    </location>
</feature>
<dbReference type="AlphaFoldDB" id="A0A0C2W7R1"/>
<reference evidence="3" key="2">
    <citation type="submission" date="2015-01" db="EMBL/GenBank/DDBJ databases">
        <title>Evolutionary Origins and Diversification of the Mycorrhizal Mutualists.</title>
        <authorList>
            <consortium name="DOE Joint Genome Institute"/>
            <consortium name="Mycorrhizal Genomics Consortium"/>
            <person name="Kohler A."/>
            <person name="Kuo A."/>
            <person name="Nagy L.G."/>
            <person name="Floudas D."/>
            <person name="Copeland A."/>
            <person name="Barry K.W."/>
            <person name="Cichocki N."/>
            <person name="Veneault-Fourrey C."/>
            <person name="LaButti K."/>
            <person name="Lindquist E.A."/>
            <person name="Lipzen A."/>
            <person name="Lundell T."/>
            <person name="Morin E."/>
            <person name="Murat C."/>
            <person name="Riley R."/>
            <person name="Ohm R."/>
            <person name="Sun H."/>
            <person name="Tunlid A."/>
            <person name="Henrissat B."/>
            <person name="Grigoriev I.V."/>
            <person name="Hibbett D.S."/>
            <person name="Martin F."/>
        </authorList>
    </citation>
    <scope>NUCLEOTIDE SEQUENCE [LARGE SCALE GENOMIC DNA]</scope>
    <source>
        <strain evidence="3">MAFF 305830</strain>
    </source>
</reference>
<evidence type="ECO:0000313" key="3">
    <source>
        <dbReference type="Proteomes" id="UP000054097"/>
    </source>
</evidence>